<organism evidence="3">
    <name type="scientific">hydrothermal vent metagenome</name>
    <dbReference type="NCBI Taxonomy" id="652676"/>
    <lineage>
        <taxon>unclassified sequences</taxon>
        <taxon>metagenomes</taxon>
        <taxon>ecological metagenomes</taxon>
    </lineage>
</organism>
<dbReference type="InterPro" id="IPR050706">
    <property type="entry name" value="Cyclic-di-GMP_PDE-like"/>
</dbReference>
<feature type="transmembrane region" description="Helical" evidence="1">
    <location>
        <begin position="7"/>
        <end position="27"/>
    </location>
</feature>
<evidence type="ECO:0000256" key="1">
    <source>
        <dbReference type="SAM" id="Phobius"/>
    </source>
</evidence>
<proteinExistence type="predicted"/>
<dbReference type="SUPFAM" id="SSF141868">
    <property type="entry name" value="EAL domain-like"/>
    <property type="match status" value="1"/>
</dbReference>
<reference evidence="3" key="1">
    <citation type="submission" date="2018-06" db="EMBL/GenBank/DDBJ databases">
        <authorList>
            <person name="Zhirakovskaya E."/>
        </authorList>
    </citation>
    <scope>NUCLEOTIDE SEQUENCE</scope>
</reference>
<dbReference type="PANTHER" id="PTHR33121:SF79">
    <property type="entry name" value="CYCLIC DI-GMP PHOSPHODIESTERASE PDED-RELATED"/>
    <property type="match status" value="1"/>
</dbReference>
<name>A0A3B0U5P8_9ZZZZ</name>
<evidence type="ECO:0000259" key="2">
    <source>
        <dbReference type="PROSITE" id="PS50883"/>
    </source>
</evidence>
<feature type="domain" description="EAL" evidence="2">
    <location>
        <begin position="263"/>
        <end position="516"/>
    </location>
</feature>
<dbReference type="EMBL" id="UOEO01000185">
    <property type="protein sequence ID" value="VAW21812.1"/>
    <property type="molecule type" value="Genomic_DNA"/>
</dbReference>
<dbReference type="InterPro" id="IPR035919">
    <property type="entry name" value="EAL_sf"/>
</dbReference>
<evidence type="ECO:0000313" key="3">
    <source>
        <dbReference type="EMBL" id="VAW21812.1"/>
    </source>
</evidence>
<dbReference type="InterPro" id="IPR001633">
    <property type="entry name" value="EAL_dom"/>
</dbReference>
<gene>
    <name evidence="3" type="ORF">MNBD_ALPHA12-61</name>
</gene>
<accession>A0A3B0U5P8</accession>
<dbReference type="PROSITE" id="PS50883">
    <property type="entry name" value="EAL"/>
    <property type="match status" value="1"/>
</dbReference>
<dbReference type="AlphaFoldDB" id="A0A3B0U5P8"/>
<dbReference type="SMART" id="SM00052">
    <property type="entry name" value="EAL"/>
    <property type="match status" value="1"/>
</dbReference>
<sequence length="530" mass="57862">MHSNSNIGVILAIIIAFVPVLSVGYLLDNYYVREHEVETIQVPINNIARETQAAVYEAIDLMNRVVGASPSLCTASFVDVLGSQMQQARYVRQVIVENREGVQYCSALAGEVSYDSVSDQIYIPGRAETLSVVRIKGDKMPMLKITRTIDQNRQVSAFVVISPQLAEGELPAAIRDASMFRISLTQGTDLLVIGDPQIFDSVASDKYVIANAFAGDVPIRIEVAVSFAVLRAEYSEIYIGMVIFTSLVGAGILIMTLRFVQRSKAPSFDLEHAIATGAIVPYYQPVIDIATGRISGCEVLARWEKPNGEIISPAVFIEYAEVTGLAIPMTISIMERVKADLEQLSRTDPGLKISINLFEGHFRDGTIIDDVEAIFADSAISFRQLVFEITERHPLGNDQQAIRVINGFHALGCRLAMDDVGTGHSNLAYIQTLGVDIIKIDRVFIKSITSEETSAPVLDGLIKMAQELGAGIVAEGIETEAQALYLRARGVRDVQGFLFAPALPAAKYLDMVRALNHSQQVIASQHQDAA</sequence>
<protein>
    <submittedName>
        <fullName evidence="3">Diguanylate cyclase/phosphodiesterase (GGDEF &amp; EAL domains) with PAS/PAC sensor(S)</fullName>
    </submittedName>
</protein>
<dbReference type="Pfam" id="PF00563">
    <property type="entry name" value="EAL"/>
    <property type="match status" value="1"/>
</dbReference>
<keyword evidence="1" id="KW-1133">Transmembrane helix</keyword>
<dbReference type="CDD" id="cd01948">
    <property type="entry name" value="EAL"/>
    <property type="match status" value="1"/>
</dbReference>
<dbReference type="GO" id="GO:0071111">
    <property type="term" value="F:cyclic-guanylate-specific phosphodiesterase activity"/>
    <property type="evidence" value="ECO:0007669"/>
    <property type="project" value="InterPro"/>
</dbReference>
<keyword evidence="1" id="KW-0472">Membrane</keyword>
<feature type="transmembrane region" description="Helical" evidence="1">
    <location>
        <begin position="237"/>
        <end position="260"/>
    </location>
</feature>
<dbReference type="PANTHER" id="PTHR33121">
    <property type="entry name" value="CYCLIC DI-GMP PHOSPHODIESTERASE PDEF"/>
    <property type="match status" value="1"/>
</dbReference>
<keyword evidence="1" id="KW-0812">Transmembrane</keyword>
<dbReference type="Gene3D" id="3.20.20.450">
    <property type="entry name" value="EAL domain"/>
    <property type="match status" value="1"/>
</dbReference>